<keyword evidence="3" id="KW-1185">Reference proteome</keyword>
<dbReference type="AlphaFoldDB" id="A0ABD3U7K3"/>
<evidence type="ECO:0000313" key="2">
    <source>
        <dbReference type="EMBL" id="KAL3845459.1"/>
    </source>
</evidence>
<sequence>MSNTNSITPRGFLSSIPIKASYRLGTRLSLHCSMNHQDQIRFLDNNRLKNIRRTQIDDQSRRSFIVHSVVQPGTPPPSEPPFNFLKWMLGAVLTVVVPFFSHKWVSLLKIKNEVETVVSTIEEIVEDAAKVAEGVEKMAEDIADDLPEGGQLRKAVDFIEKVAERTSKDAHLVDDFIDKVQEADERAEEFVESLVHHHPKEEDKLDDEPPKEANEADAPYEEENDDDKKQ</sequence>
<proteinExistence type="predicted"/>
<protein>
    <submittedName>
        <fullName evidence="2">Uncharacterized protein</fullName>
    </submittedName>
</protein>
<name>A0ABD3U7K3_9LAMI</name>
<dbReference type="PANTHER" id="PTHR33735:SF14">
    <property type="entry name" value="PHAGE CAPSID SCAFFOLDING PROTEIN (GPO) SERINE PEPTIDASE"/>
    <property type="match status" value="1"/>
</dbReference>
<organism evidence="2 3">
    <name type="scientific">Penstemon smallii</name>
    <dbReference type="NCBI Taxonomy" id="265156"/>
    <lineage>
        <taxon>Eukaryota</taxon>
        <taxon>Viridiplantae</taxon>
        <taxon>Streptophyta</taxon>
        <taxon>Embryophyta</taxon>
        <taxon>Tracheophyta</taxon>
        <taxon>Spermatophyta</taxon>
        <taxon>Magnoliopsida</taxon>
        <taxon>eudicotyledons</taxon>
        <taxon>Gunneridae</taxon>
        <taxon>Pentapetalae</taxon>
        <taxon>asterids</taxon>
        <taxon>lamiids</taxon>
        <taxon>Lamiales</taxon>
        <taxon>Plantaginaceae</taxon>
        <taxon>Cheloneae</taxon>
        <taxon>Penstemon</taxon>
    </lineage>
</organism>
<dbReference type="Gene3D" id="1.10.287.700">
    <property type="entry name" value="Helix hairpin bin"/>
    <property type="match status" value="1"/>
</dbReference>
<dbReference type="Proteomes" id="UP001634393">
    <property type="component" value="Unassembled WGS sequence"/>
</dbReference>
<reference evidence="2 3" key="1">
    <citation type="submission" date="2024-12" db="EMBL/GenBank/DDBJ databases">
        <title>The unique morphological basis and parallel evolutionary history of personate flowers in Penstemon.</title>
        <authorList>
            <person name="Depatie T.H."/>
            <person name="Wessinger C.A."/>
        </authorList>
    </citation>
    <scope>NUCLEOTIDE SEQUENCE [LARGE SCALE GENOMIC DNA]</scope>
    <source>
        <strain evidence="2">WTNN_2</strain>
        <tissue evidence="2">Leaf</tissue>
    </source>
</reference>
<dbReference type="EMBL" id="JBJXBP010000002">
    <property type="protein sequence ID" value="KAL3845459.1"/>
    <property type="molecule type" value="Genomic_DNA"/>
</dbReference>
<feature type="compositionally biased region" description="Basic and acidic residues" evidence="1">
    <location>
        <begin position="199"/>
        <end position="214"/>
    </location>
</feature>
<comment type="caution">
    <text evidence="2">The sequence shown here is derived from an EMBL/GenBank/DDBJ whole genome shotgun (WGS) entry which is preliminary data.</text>
</comment>
<feature type="region of interest" description="Disordered" evidence="1">
    <location>
        <begin position="188"/>
        <end position="230"/>
    </location>
</feature>
<evidence type="ECO:0000256" key="1">
    <source>
        <dbReference type="SAM" id="MobiDB-lite"/>
    </source>
</evidence>
<feature type="compositionally biased region" description="Acidic residues" evidence="1">
    <location>
        <begin position="218"/>
        <end position="230"/>
    </location>
</feature>
<accession>A0ABD3U7K3</accession>
<gene>
    <name evidence="2" type="ORF">ACJIZ3_002862</name>
</gene>
<dbReference type="PANTHER" id="PTHR33735">
    <property type="entry name" value="EXPRESSED PROTEIN"/>
    <property type="match status" value="1"/>
</dbReference>
<evidence type="ECO:0000313" key="3">
    <source>
        <dbReference type="Proteomes" id="UP001634393"/>
    </source>
</evidence>